<reference evidence="2 3" key="1">
    <citation type="submission" date="2024-06" db="EMBL/GenBank/DDBJ databases">
        <title>Complete genome of Phlyctema vagabunda strain 19-DSS-EL-015.</title>
        <authorList>
            <person name="Fiorenzani C."/>
        </authorList>
    </citation>
    <scope>NUCLEOTIDE SEQUENCE [LARGE SCALE GENOMIC DNA]</scope>
    <source>
        <strain evidence="2 3">19-DSS-EL-015</strain>
    </source>
</reference>
<feature type="compositionally biased region" description="Polar residues" evidence="1">
    <location>
        <begin position="542"/>
        <end position="559"/>
    </location>
</feature>
<feature type="compositionally biased region" description="Polar residues" evidence="1">
    <location>
        <begin position="969"/>
        <end position="984"/>
    </location>
</feature>
<feature type="region of interest" description="Disordered" evidence="1">
    <location>
        <begin position="395"/>
        <end position="422"/>
    </location>
</feature>
<feature type="compositionally biased region" description="Low complexity" evidence="1">
    <location>
        <begin position="219"/>
        <end position="243"/>
    </location>
</feature>
<evidence type="ECO:0000256" key="1">
    <source>
        <dbReference type="SAM" id="MobiDB-lite"/>
    </source>
</evidence>
<feature type="region of interest" description="Disordered" evidence="1">
    <location>
        <begin position="884"/>
        <end position="920"/>
    </location>
</feature>
<feature type="compositionally biased region" description="Basic and acidic residues" evidence="1">
    <location>
        <begin position="410"/>
        <end position="421"/>
    </location>
</feature>
<organism evidence="2 3">
    <name type="scientific">Phlyctema vagabunda</name>
    <dbReference type="NCBI Taxonomy" id="108571"/>
    <lineage>
        <taxon>Eukaryota</taxon>
        <taxon>Fungi</taxon>
        <taxon>Dikarya</taxon>
        <taxon>Ascomycota</taxon>
        <taxon>Pezizomycotina</taxon>
        <taxon>Leotiomycetes</taxon>
        <taxon>Helotiales</taxon>
        <taxon>Dermateaceae</taxon>
        <taxon>Phlyctema</taxon>
    </lineage>
</organism>
<protein>
    <recommendedName>
        <fullName evidence="4">Frequency clock protein</fullName>
    </recommendedName>
</protein>
<gene>
    <name evidence="2" type="ORF">PVAG01_03084</name>
</gene>
<evidence type="ECO:0000313" key="2">
    <source>
        <dbReference type="EMBL" id="KAL3426293.1"/>
    </source>
</evidence>
<feature type="region of interest" description="Disordered" evidence="1">
    <location>
        <begin position="501"/>
        <end position="560"/>
    </location>
</feature>
<feature type="compositionally biased region" description="Polar residues" evidence="1">
    <location>
        <begin position="244"/>
        <end position="274"/>
    </location>
</feature>
<dbReference type="EMBL" id="JBFCZG010000002">
    <property type="protein sequence ID" value="KAL3426293.1"/>
    <property type="molecule type" value="Genomic_DNA"/>
</dbReference>
<sequence>MSRPNMSAQFQTRPYPRRVPSNLSVSVIHGTPAAGSKNKEESMTSAPRQTDRNGVILPVRHLSKDSEDSEDSSSTNAQKWFNDSNKRPGNGIHDNEPPFFQKQSSSSSNSSELAGLNRRLQNIQHPNLVRSTTNNGSGSDDYRSVIDDLTIENRRLKEKLRKYEVSQNARLEKDRLFEVKVHGLPARKKRELEETLRAFASSIDGFTETSSKRSRAKMSGSTTGSKNPSSSSTSNSRPINSDSAYASMSQSGPGSGENKTNSLGLEGSSNDQQRVTNEKNVESFLHTMAPGLMPKHSSVMTEKQKKREVVRRLEQLFTGKTDGIIGDHSQPLQQQEVSRSAARADQAAKTGPKSDEGIREAQILKGQVEGSHAGHQSTKEDQVTTNNTFERQESNLSTAAAADPQSPEQRPTRPLDLDPDRQQVPADNVEYIRHLGLSTPQLTTETTSDVESDADGWIYLNLLIGMAQLHIINVTPDFVRSAVAEVSEKFQLSRDGRKIRWRGGSEGTRLSSGSSESDDARIDSSADSDSLEEQSRKRRKTNMVTSHKLSSSSSANDQHVATGLGRSGVVQYKPLGLFRHQSSSEEDLTSLGSDWQASGAGRTPGPVIIKGKSSCSGSSRKRRRDDGPIVFYSGANFCVDLSGDKGSILTPQHIVNHTRAPIGYKGQHSEYLARSACGSFLSRPPFKDYSVGSDFLQSAADRPKTPDLLNGEDTIDFDFSPGWATERSVAPAPELQDFAATGLGCTQPADHFAIRVKTKRVRLSSPTRVGIATSSAARPPSFKVRHTIRPSALELFQLSLSGSAQDAITSRNRTPYSYGLYDQQELPVKTEIIATSAVNHLRPSLLPEPTFLMASSSSEDEWEAESTQSSIGIDHLRRNGRLLSPSVISDQGRPLGYGDVTMGDQEDDDDDDDDMESEGSIDMLAHAREADPDTIAAQEEEFETQAQRRLLDELPAGSSAATIDGGSGFSSEECTVGSGSEASF</sequence>
<feature type="compositionally biased region" description="Polar residues" evidence="1">
    <location>
        <begin position="1"/>
        <end position="12"/>
    </location>
</feature>
<comment type="caution">
    <text evidence="2">The sequence shown here is derived from an EMBL/GenBank/DDBJ whole genome shotgun (WGS) entry which is preliminary data.</text>
</comment>
<name>A0ABR4PSX8_9HELO</name>
<feature type="region of interest" description="Disordered" evidence="1">
    <location>
        <begin position="588"/>
        <end position="623"/>
    </location>
</feature>
<feature type="region of interest" description="Disordered" evidence="1">
    <location>
        <begin position="946"/>
        <end position="984"/>
    </location>
</feature>
<feature type="compositionally biased region" description="Polar residues" evidence="1">
    <location>
        <begin position="119"/>
        <end position="138"/>
    </location>
</feature>
<feature type="compositionally biased region" description="Acidic residues" evidence="1">
    <location>
        <begin position="904"/>
        <end position="919"/>
    </location>
</feature>
<feature type="region of interest" description="Disordered" evidence="1">
    <location>
        <begin position="1"/>
        <end position="143"/>
    </location>
</feature>
<evidence type="ECO:0008006" key="4">
    <source>
        <dbReference type="Google" id="ProtNLM"/>
    </source>
</evidence>
<dbReference type="Pfam" id="PF09421">
    <property type="entry name" value="FRQ"/>
    <property type="match status" value="1"/>
</dbReference>
<accession>A0ABR4PSX8</accession>
<feature type="region of interest" description="Disordered" evidence="1">
    <location>
        <begin position="321"/>
        <end position="358"/>
    </location>
</feature>
<dbReference type="Proteomes" id="UP001629113">
    <property type="component" value="Unassembled WGS sequence"/>
</dbReference>
<proteinExistence type="predicted"/>
<dbReference type="InterPro" id="IPR018554">
    <property type="entry name" value="FRQ"/>
</dbReference>
<keyword evidence="3" id="KW-1185">Reference proteome</keyword>
<evidence type="ECO:0000313" key="3">
    <source>
        <dbReference type="Proteomes" id="UP001629113"/>
    </source>
</evidence>
<feature type="region of interest" description="Disordered" evidence="1">
    <location>
        <begin position="206"/>
        <end position="274"/>
    </location>
</feature>